<dbReference type="InterPro" id="IPR005674">
    <property type="entry name" value="CocE/Ser_esterase"/>
</dbReference>
<name>A0A544TVZ7_9BACI</name>
<evidence type="ECO:0000259" key="2">
    <source>
        <dbReference type="SMART" id="SM00939"/>
    </source>
</evidence>
<dbReference type="InterPro" id="IPR008979">
    <property type="entry name" value="Galactose-bd-like_sf"/>
</dbReference>
<dbReference type="OrthoDB" id="319764at2"/>
<keyword evidence="1 3" id="KW-0378">Hydrolase</keyword>
<keyword evidence="4" id="KW-1185">Reference proteome</keyword>
<dbReference type="InterPro" id="IPR013736">
    <property type="entry name" value="Xaa-Pro_dipept_C"/>
</dbReference>
<dbReference type="RefSeq" id="WP_142640747.1">
    <property type="nucleotide sequence ID" value="NZ_VDGI01000001.1"/>
</dbReference>
<dbReference type="InterPro" id="IPR000383">
    <property type="entry name" value="Xaa-Pro-like_dom"/>
</dbReference>
<dbReference type="InterPro" id="IPR029058">
    <property type="entry name" value="AB_hydrolase_fold"/>
</dbReference>
<dbReference type="Gene3D" id="1.10.3020.10">
    <property type="entry name" value="alpha-amino acid ester hydrolase ( Helical cap domain)"/>
    <property type="match status" value="1"/>
</dbReference>
<dbReference type="PANTHER" id="PTHR43056:SF10">
    <property type="entry name" value="COCE_NOND FAMILY, PUTATIVE (AFU_ORTHOLOGUE AFUA_7G00600)-RELATED"/>
    <property type="match status" value="1"/>
</dbReference>
<organism evidence="3 4">
    <name type="scientific">Psychrobacillus vulpis</name>
    <dbReference type="NCBI Taxonomy" id="2325572"/>
    <lineage>
        <taxon>Bacteria</taxon>
        <taxon>Bacillati</taxon>
        <taxon>Bacillota</taxon>
        <taxon>Bacilli</taxon>
        <taxon>Bacillales</taxon>
        <taxon>Bacillaceae</taxon>
        <taxon>Psychrobacillus</taxon>
    </lineage>
</organism>
<evidence type="ECO:0000313" key="4">
    <source>
        <dbReference type="Proteomes" id="UP000316626"/>
    </source>
</evidence>
<sequence length="681" mass="78572">MVFNVRESTRSIKSDFPFEVEVTDHIWIPMSDGTRLSAKLWIPKEAYNNPVPVILEYIPYRKNEFTALRDSIRHPYFAGHGYACVRVDIRGCGDSEGILYDEYLKLEQDDALEILDWITKQEWSTGSVGMIGKSWGGFNGLQVAARQHPALKTIITLCSTDDRYADDVHYKGGALLASDMLWWASTMLVYNARPADPMHVGEKWRENWLDRLKKTPPFVEEWMRHQRRDEFWKHGSVCENYDDIKIPVYAVGGWADGYTNAIFRLMKNLKGPKKGLIGPWAHEYPEVAVPGPQIGFLQECIRWWDRWLKDEDNGIMDEPIFRAYIQDAVPPKTDYYTRPGEWIVENSWPTQSVENITYYFGGQTLIEQPNNSIEQLKSHQQHGLYAGVFCPFGQEGDMASDQNIENGLSTTFTSEELTDEFAILGFPKVQLKLLCDKKQANIAIRLSDLSPEGTSKLITWGQLNLTHRNSDEFPEDVPVNQEFIVSIELDAIGYKVPSGHKLQVSVSPTYWPHAWPSAEEAIIQIIKDKDSKILLPVYTKLGEVQDIRPFEQPETAEVMDREILREAGRTREIRHNTITNEWILDDFSDEGCRRLPYNGLEYGSENHNVYKIIEGDPLSAYVQCDWKLTVGRKEWQTRLESTSTMKSDETRFYITNHLKAFEGEEVVYDELKTFEVERDFV</sequence>
<gene>
    <name evidence="3" type="ORF">FG384_01310</name>
</gene>
<dbReference type="SUPFAM" id="SSF53474">
    <property type="entry name" value="alpha/beta-Hydrolases"/>
    <property type="match status" value="1"/>
</dbReference>
<accession>A0A544TVZ7</accession>
<dbReference type="Gene3D" id="3.40.50.1820">
    <property type="entry name" value="alpha/beta hydrolase"/>
    <property type="match status" value="1"/>
</dbReference>
<dbReference type="NCBIfam" id="TIGR00976">
    <property type="entry name" value="CocE_NonD"/>
    <property type="match status" value="1"/>
</dbReference>
<dbReference type="GO" id="GO:0008239">
    <property type="term" value="F:dipeptidyl-peptidase activity"/>
    <property type="evidence" value="ECO:0007669"/>
    <property type="project" value="InterPro"/>
</dbReference>
<protein>
    <submittedName>
        <fullName evidence="3">CocE/NonD family hydrolase</fullName>
    </submittedName>
</protein>
<dbReference type="Pfam" id="PF02129">
    <property type="entry name" value="Peptidase_S15"/>
    <property type="match status" value="1"/>
</dbReference>
<dbReference type="AlphaFoldDB" id="A0A544TVZ7"/>
<feature type="domain" description="Xaa-Pro dipeptidyl-peptidase C-terminal" evidence="2">
    <location>
        <begin position="301"/>
        <end position="534"/>
    </location>
</feature>
<evidence type="ECO:0000256" key="1">
    <source>
        <dbReference type="ARBA" id="ARBA00022801"/>
    </source>
</evidence>
<dbReference type="Gene3D" id="2.60.120.260">
    <property type="entry name" value="Galactose-binding domain-like"/>
    <property type="match status" value="1"/>
</dbReference>
<dbReference type="InterPro" id="IPR050585">
    <property type="entry name" value="Xaa-Pro_dipeptidyl-ppase/CocE"/>
</dbReference>
<dbReference type="PANTHER" id="PTHR43056">
    <property type="entry name" value="PEPTIDASE S9 PROLYL OLIGOPEPTIDASE"/>
    <property type="match status" value="1"/>
</dbReference>
<dbReference type="Pfam" id="PF08530">
    <property type="entry name" value="PepX_C"/>
    <property type="match status" value="1"/>
</dbReference>
<dbReference type="SMART" id="SM00939">
    <property type="entry name" value="PepX_C"/>
    <property type="match status" value="1"/>
</dbReference>
<dbReference type="EMBL" id="VDGI01000001">
    <property type="protein sequence ID" value="TQR21622.1"/>
    <property type="molecule type" value="Genomic_DNA"/>
</dbReference>
<dbReference type="Proteomes" id="UP000316626">
    <property type="component" value="Unassembled WGS sequence"/>
</dbReference>
<comment type="caution">
    <text evidence="3">The sequence shown here is derived from an EMBL/GenBank/DDBJ whole genome shotgun (WGS) entry which is preliminary data.</text>
</comment>
<dbReference type="SUPFAM" id="SSF49785">
    <property type="entry name" value="Galactose-binding domain-like"/>
    <property type="match status" value="1"/>
</dbReference>
<proteinExistence type="predicted"/>
<evidence type="ECO:0000313" key="3">
    <source>
        <dbReference type="EMBL" id="TQR21622.1"/>
    </source>
</evidence>
<reference evidence="3 4" key="1">
    <citation type="submission" date="2019-06" db="EMBL/GenBank/DDBJ databases">
        <title>Psychrobacillus vulpis sp. nov., a new species isolated from feces of a red fox that inhabits in The Tablas de Daimiel Natural Park, Albacete, Spain.</title>
        <authorList>
            <person name="Rodriguez M."/>
            <person name="Reina J.C."/>
            <person name="Bejar V."/>
            <person name="Llamas I."/>
        </authorList>
    </citation>
    <scope>NUCLEOTIDE SEQUENCE [LARGE SCALE GENOMIC DNA]</scope>
    <source>
        <strain evidence="3 4">Z8</strain>
    </source>
</reference>